<evidence type="ECO:0000256" key="2">
    <source>
        <dbReference type="ARBA" id="ARBA00004123"/>
    </source>
</evidence>
<dbReference type="InterPro" id="IPR003265">
    <property type="entry name" value="HhH-GPD_domain"/>
</dbReference>
<dbReference type="InterPro" id="IPR003651">
    <property type="entry name" value="Endonuclease3_FeS-loop_motif"/>
</dbReference>
<dbReference type="GO" id="GO:0141166">
    <property type="term" value="P:chromosomal 5-methylcytosine DNA demethylation pathway"/>
    <property type="evidence" value="ECO:0007669"/>
    <property type="project" value="InterPro"/>
</dbReference>
<feature type="domain" description="HhH-GPD" evidence="10">
    <location>
        <begin position="760"/>
        <end position="926"/>
    </location>
</feature>
<dbReference type="InterPro" id="IPR011257">
    <property type="entry name" value="DNA_glycosylase"/>
</dbReference>
<evidence type="ECO:0000256" key="1">
    <source>
        <dbReference type="ARBA" id="ARBA00001966"/>
    </source>
</evidence>
<evidence type="ECO:0000313" key="12">
    <source>
        <dbReference type="Proteomes" id="UP000826271"/>
    </source>
</evidence>
<evidence type="ECO:0000256" key="9">
    <source>
        <dbReference type="SAM" id="MobiDB-lite"/>
    </source>
</evidence>
<dbReference type="SMART" id="SM00478">
    <property type="entry name" value="ENDO3c"/>
    <property type="match status" value="1"/>
</dbReference>
<proteinExistence type="inferred from homology"/>
<keyword evidence="12" id="KW-1185">Reference proteome</keyword>
<dbReference type="GO" id="GO:0035514">
    <property type="term" value="F:DNA demethylase activity"/>
    <property type="evidence" value="ECO:0007669"/>
    <property type="project" value="InterPro"/>
</dbReference>
<evidence type="ECO:0000259" key="10">
    <source>
        <dbReference type="SMART" id="SM00478"/>
    </source>
</evidence>
<comment type="similarity">
    <text evidence="3">Belongs to the DNA glycosylase family. DEMETER subfamily.</text>
</comment>
<keyword evidence="5" id="KW-0408">Iron</keyword>
<comment type="subcellular location">
    <subcellularLocation>
        <location evidence="2">Nucleus</location>
    </subcellularLocation>
</comment>
<comment type="caution">
    <text evidence="11">The sequence shown here is derived from an EMBL/GenBank/DDBJ whole genome shotgun (WGS) entry which is preliminary data.</text>
</comment>
<feature type="compositionally biased region" description="Basic residues" evidence="9">
    <location>
        <begin position="151"/>
        <end position="173"/>
    </location>
</feature>
<organism evidence="11 12">
    <name type="scientific">Buddleja alternifolia</name>
    <dbReference type="NCBI Taxonomy" id="168488"/>
    <lineage>
        <taxon>Eukaryota</taxon>
        <taxon>Viridiplantae</taxon>
        <taxon>Streptophyta</taxon>
        <taxon>Embryophyta</taxon>
        <taxon>Tracheophyta</taxon>
        <taxon>Spermatophyta</taxon>
        <taxon>Magnoliopsida</taxon>
        <taxon>eudicotyledons</taxon>
        <taxon>Gunneridae</taxon>
        <taxon>Pentapetalae</taxon>
        <taxon>asterids</taxon>
        <taxon>lamiids</taxon>
        <taxon>Lamiales</taxon>
        <taxon>Scrophulariaceae</taxon>
        <taxon>Buddlejeae</taxon>
        <taxon>Buddleja</taxon>
    </lineage>
</organism>
<evidence type="ECO:0000256" key="3">
    <source>
        <dbReference type="ARBA" id="ARBA00005646"/>
    </source>
</evidence>
<dbReference type="GO" id="GO:0006284">
    <property type="term" value="P:base-excision repair"/>
    <property type="evidence" value="ECO:0007669"/>
    <property type="project" value="InterPro"/>
</dbReference>
<dbReference type="SUPFAM" id="SSF48150">
    <property type="entry name" value="DNA-glycosylase"/>
    <property type="match status" value="1"/>
</dbReference>
<dbReference type="InterPro" id="IPR044811">
    <property type="entry name" value="DME/ROS1"/>
</dbReference>
<keyword evidence="4" id="KW-0479">Metal-binding</keyword>
<dbReference type="SMART" id="SM00525">
    <property type="entry name" value="FES"/>
    <property type="match status" value="1"/>
</dbReference>
<dbReference type="GO" id="GO:0003677">
    <property type="term" value="F:DNA binding"/>
    <property type="evidence" value="ECO:0007669"/>
    <property type="project" value="UniProtKB-KW"/>
</dbReference>
<dbReference type="Proteomes" id="UP000826271">
    <property type="component" value="Unassembled WGS sequence"/>
</dbReference>
<dbReference type="PANTHER" id="PTHR46213:SF13">
    <property type="entry name" value="DEMETER-LIKE PROTEIN 2-RELATED"/>
    <property type="match status" value="1"/>
</dbReference>
<feature type="compositionally biased region" description="Polar residues" evidence="9">
    <location>
        <begin position="725"/>
        <end position="734"/>
    </location>
</feature>
<evidence type="ECO:0000313" key="11">
    <source>
        <dbReference type="EMBL" id="KAG8387537.1"/>
    </source>
</evidence>
<comment type="cofactor">
    <cofactor evidence="1">
        <name>[4Fe-4S] cluster</name>
        <dbReference type="ChEBI" id="CHEBI:49883"/>
    </cofactor>
</comment>
<evidence type="ECO:0000256" key="5">
    <source>
        <dbReference type="ARBA" id="ARBA00023004"/>
    </source>
</evidence>
<dbReference type="PANTHER" id="PTHR46213">
    <property type="entry name" value="TRANSCRIPTIONAL ACTIVATOR DEMETER"/>
    <property type="match status" value="1"/>
</dbReference>
<dbReference type="CDD" id="cd00056">
    <property type="entry name" value="ENDO3c"/>
    <property type="match status" value="1"/>
</dbReference>
<dbReference type="GO" id="GO:0005634">
    <property type="term" value="C:nucleus"/>
    <property type="evidence" value="ECO:0007669"/>
    <property type="project" value="UniProtKB-SubCell"/>
</dbReference>
<dbReference type="GO" id="GO:0051539">
    <property type="term" value="F:4 iron, 4 sulfur cluster binding"/>
    <property type="evidence" value="ECO:0007669"/>
    <property type="project" value="InterPro"/>
</dbReference>
<feature type="region of interest" description="Disordered" evidence="9">
    <location>
        <begin position="979"/>
        <end position="1005"/>
    </location>
</feature>
<feature type="compositionally biased region" description="Basic residues" evidence="9">
    <location>
        <begin position="322"/>
        <end position="333"/>
    </location>
</feature>
<keyword evidence="6" id="KW-0411">Iron-sulfur</keyword>
<dbReference type="InterPro" id="IPR023170">
    <property type="entry name" value="HhH_base_excis_C"/>
</dbReference>
<dbReference type="Pfam" id="PF15628">
    <property type="entry name" value="RRM_DME"/>
    <property type="match status" value="1"/>
</dbReference>
<feature type="compositionally biased region" description="Polar residues" evidence="9">
    <location>
        <begin position="744"/>
        <end position="754"/>
    </location>
</feature>
<feature type="region of interest" description="Disordered" evidence="9">
    <location>
        <begin position="322"/>
        <end position="342"/>
    </location>
</feature>
<dbReference type="EMBL" id="WHWC01000002">
    <property type="protein sequence ID" value="KAG8387537.1"/>
    <property type="molecule type" value="Genomic_DNA"/>
</dbReference>
<reference evidence="11" key="1">
    <citation type="submission" date="2019-10" db="EMBL/GenBank/DDBJ databases">
        <authorList>
            <person name="Zhang R."/>
            <person name="Pan Y."/>
            <person name="Wang J."/>
            <person name="Ma R."/>
            <person name="Yu S."/>
        </authorList>
    </citation>
    <scope>NUCLEOTIDE SEQUENCE</scope>
    <source>
        <strain evidence="11">LA-IB0</strain>
        <tissue evidence="11">Leaf</tissue>
    </source>
</reference>
<accession>A0AAV6Y3H6</accession>
<keyword evidence="7" id="KW-0238">DNA-binding</keyword>
<evidence type="ECO:0000256" key="4">
    <source>
        <dbReference type="ARBA" id="ARBA00022723"/>
    </source>
</evidence>
<feature type="region of interest" description="Disordered" evidence="9">
    <location>
        <begin position="75"/>
        <end position="175"/>
    </location>
</feature>
<name>A0AAV6Y3H6_9LAMI</name>
<dbReference type="Gene3D" id="1.10.1670.10">
    <property type="entry name" value="Helix-hairpin-Helix base-excision DNA repair enzymes (C-terminal)"/>
    <property type="match status" value="1"/>
</dbReference>
<feature type="region of interest" description="Disordered" evidence="9">
    <location>
        <begin position="709"/>
        <end position="767"/>
    </location>
</feature>
<feature type="compositionally biased region" description="Basic residues" evidence="9">
    <location>
        <begin position="130"/>
        <end position="142"/>
    </location>
</feature>
<keyword evidence="8" id="KW-0539">Nucleus</keyword>
<evidence type="ECO:0000256" key="8">
    <source>
        <dbReference type="ARBA" id="ARBA00023242"/>
    </source>
</evidence>
<evidence type="ECO:0000256" key="7">
    <source>
        <dbReference type="ARBA" id="ARBA00023125"/>
    </source>
</evidence>
<sequence>MDDLKEKCDWVPLTPAKSVPQFNSTVTKISNHDLGSVKNPKIWGKLGKGSGNSNFEFGNSGSVYSKRVDEVEVQCSGSMPKSKGINGGISDNDNSRYEFGLGSKRASTLPNNPTPRKRRNVNYGVDSNKTPRKRVRMKRHRPKVFDETKPKKPSTPKPRTPKRPSRPLKKKVSLKTSVDISKDAIKEAIDELIKPSCRQKLNFDLENGISNVCDEMKDKAEVDPKLQFSSGSRFSALRVYKRIFRPNECLKNSRKLGPNCPKMFKKTRMRRKRATLFEKFIFTKISNECLKKSNISVSQRPKRAANKHLSSNFTMKLRRRKKRARLFSRRRKSLSSSVSRKKEARTSQKCILNLNWMVHLRRKRSKASTRRRDLSSLAIDLSIIEVSKAFLLKASRIKSKVPEDDKFAAFVEMQDKGIQNLATKDSIGQQEFTEVQNVLEIDHEVVKDQNVLQKSMKEMGSFTDKLLSDNKCQFRDRKSEIFQCVERQEEAKVKCTEKTLESDSMKPYLAGPHHEQKDALSRQYDDAFTEALINFACKRMECLNIDDKFNQLVVRDIIGQNALVPSKGKFDLSKPRKPQAKVDLDSETIRVWNLLMENSGSENTEHEQEDIDKAKYWEEQREIFRGRVDSFIARMHLIQGDRRFSPWKGSVVDSVVGVFLTQNVSDHLSSSAFMSLAARFPPPSVSEHCGCDGTSDSVIHENDTQNVQVEIPESPPGKCEESETIENYPSSSPDNRAALELENGNKTPSQTESTSGRKKGNFKDKQENTINWDDLRKRYSRGRPRNRMTVDTVNWEAVRQARLKELAEVIVERGMNNILAGRIKDFLNRIVRDHGNIDLEWLRDVPPDKAKEYLLSIPGLGLKSVECVRLLTLHHHAFPVDVNVGRILVRLGWVPLQPLPEDVQIHLLNQYPMLDTIQKYIWPRLCVRDQPTLYEAHYQMITFGKAFCTKRQPNCNACPMRGECRHFASAYASARLRLGGPRGQNMKPESSPVASGLDPTTHTSPPFLLSNSSGDSSEVVHNSRNCEPIIEIPPSPEPEPESIEMQEMDIEDYRYEPTSQETQERDIDGYNYESDAEIPTIRLNDEEFKKNVMDFVEENGLLREEGDMSKMLVTLRPELASIPMPKLKYVGRLKTVHQVYELPDSHPLLTRQFEKREPDDPCPYLLAIWATTDETTDSSEESLKVCENDDTVQGTILIPCRTANRGSFPLNGTYFQVNEVFADQESSRNPIAVPREWIWNLKRRVLYCGTSVTSISRGLSMEGIAYCFRNGFICVRGFDTVIRAARPLARRFHLCKTRQVENK</sequence>
<dbReference type="GO" id="GO:0019104">
    <property type="term" value="F:DNA N-glycosylase activity"/>
    <property type="evidence" value="ECO:0007669"/>
    <property type="project" value="InterPro"/>
</dbReference>
<gene>
    <name evidence="11" type="ORF">BUALT_Bualt02G0031400</name>
</gene>
<dbReference type="GO" id="GO:0046872">
    <property type="term" value="F:metal ion binding"/>
    <property type="evidence" value="ECO:0007669"/>
    <property type="project" value="UniProtKB-KW"/>
</dbReference>
<evidence type="ECO:0000256" key="6">
    <source>
        <dbReference type="ARBA" id="ARBA00023014"/>
    </source>
</evidence>
<dbReference type="InterPro" id="IPR028925">
    <property type="entry name" value="RRM_DME"/>
</dbReference>
<protein>
    <recommendedName>
        <fullName evidence="10">HhH-GPD domain-containing protein</fullName>
    </recommendedName>
</protein>